<evidence type="ECO:0000256" key="13">
    <source>
        <dbReference type="PROSITE-ProRule" id="PRU00169"/>
    </source>
</evidence>
<reference evidence="19" key="1">
    <citation type="submission" date="2020-04" db="EMBL/GenBank/DDBJ databases">
        <title>Deep metagenomics examines the oral microbiome during advanced dental caries in children, revealing novel taxa and co-occurrences with host molecules.</title>
        <authorList>
            <person name="Baker J.L."/>
            <person name="Morton J.T."/>
            <person name="Dinis M."/>
            <person name="Alvarez R."/>
            <person name="Tran N.C."/>
            <person name="Knight R."/>
            <person name="Edlund A."/>
        </authorList>
    </citation>
    <scope>NUCLEOTIDE SEQUENCE</scope>
    <source>
        <strain evidence="19">JCVI_32_bin.24</strain>
    </source>
</reference>
<dbReference type="Gene3D" id="3.30.565.10">
    <property type="entry name" value="Histidine kinase-like ATPase, C-terminal domain"/>
    <property type="match status" value="1"/>
</dbReference>
<evidence type="ECO:0000256" key="11">
    <source>
        <dbReference type="ARBA" id="ARBA00068150"/>
    </source>
</evidence>
<evidence type="ECO:0000256" key="1">
    <source>
        <dbReference type="ARBA" id="ARBA00000085"/>
    </source>
</evidence>
<dbReference type="Pfam" id="PF00512">
    <property type="entry name" value="HisKA"/>
    <property type="match status" value="1"/>
</dbReference>
<dbReference type="InterPro" id="IPR000014">
    <property type="entry name" value="PAS"/>
</dbReference>
<evidence type="ECO:0000256" key="3">
    <source>
        <dbReference type="ARBA" id="ARBA00022553"/>
    </source>
</evidence>
<evidence type="ECO:0000256" key="12">
    <source>
        <dbReference type="ARBA" id="ARBA00070152"/>
    </source>
</evidence>
<dbReference type="CDD" id="cd16922">
    <property type="entry name" value="HATPase_EvgS-ArcB-TorS-like"/>
    <property type="match status" value="1"/>
</dbReference>
<dbReference type="PROSITE" id="PS50110">
    <property type="entry name" value="RESPONSE_REGULATORY"/>
    <property type="match status" value="1"/>
</dbReference>
<evidence type="ECO:0000259" key="16">
    <source>
        <dbReference type="PROSITE" id="PS50110"/>
    </source>
</evidence>
<dbReference type="Gene3D" id="3.30.450.20">
    <property type="entry name" value="PAS domain"/>
    <property type="match status" value="1"/>
</dbReference>
<dbReference type="CDD" id="cd00082">
    <property type="entry name" value="HisKA"/>
    <property type="match status" value="1"/>
</dbReference>
<comment type="caution">
    <text evidence="19">The sequence shown here is derived from an EMBL/GenBank/DDBJ whole genome shotgun (WGS) entry which is preliminary data.</text>
</comment>
<feature type="domain" description="Histidine kinase" evidence="15">
    <location>
        <begin position="255"/>
        <end position="477"/>
    </location>
</feature>
<evidence type="ECO:0000313" key="20">
    <source>
        <dbReference type="Proteomes" id="UP000718593"/>
    </source>
</evidence>
<dbReference type="InterPro" id="IPR029016">
    <property type="entry name" value="GAF-like_dom_sf"/>
</dbReference>
<keyword evidence="6" id="KW-0418">Kinase</keyword>
<feature type="domain" description="Response regulatory" evidence="16">
    <location>
        <begin position="506"/>
        <end position="622"/>
    </location>
</feature>
<feature type="coiled-coil region" evidence="14">
    <location>
        <begin position="203"/>
        <end position="230"/>
    </location>
</feature>
<dbReference type="SMART" id="SM00448">
    <property type="entry name" value="REC"/>
    <property type="match status" value="1"/>
</dbReference>
<dbReference type="Pfam" id="PF00989">
    <property type="entry name" value="PAS"/>
    <property type="match status" value="1"/>
</dbReference>
<keyword evidence="7" id="KW-0067">ATP-binding</keyword>
<evidence type="ECO:0000256" key="14">
    <source>
        <dbReference type="SAM" id="Coils"/>
    </source>
</evidence>
<accession>A0A930BV92</accession>
<dbReference type="CDD" id="cd17546">
    <property type="entry name" value="REC_hyHK_CKI1_RcsC-like"/>
    <property type="match status" value="1"/>
</dbReference>
<evidence type="ECO:0000313" key="19">
    <source>
        <dbReference type="EMBL" id="MBF1166329.1"/>
    </source>
</evidence>
<comment type="function">
    <text evidence="9">Member of the two-component regulatory system BvgS/BvgA. Phosphorylates BvgA via a four-step phosphorelay in response to environmental signals.</text>
</comment>
<dbReference type="SUPFAM" id="SSF55874">
    <property type="entry name" value="ATPase domain of HSP90 chaperone/DNA topoisomerase II/histidine kinase"/>
    <property type="match status" value="1"/>
</dbReference>
<dbReference type="EMBL" id="JABZMI010000419">
    <property type="protein sequence ID" value="MBF1166329.1"/>
    <property type="molecule type" value="Genomic_DNA"/>
</dbReference>
<keyword evidence="14" id="KW-0175">Coiled coil</keyword>
<name>A0A930BV92_9RHOO</name>
<dbReference type="SUPFAM" id="SSF52172">
    <property type="entry name" value="CheY-like"/>
    <property type="match status" value="1"/>
</dbReference>
<dbReference type="PROSITE" id="PS50109">
    <property type="entry name" value="HIS_KIN"/>
    <property type="match status" value="1"/>
</dbReference>
<dbReference type="Pfam" id="PF02518">
    <property type="entry name" value="HATPase_c"/>
    <property type="match status" value="1"/>
</dbReference>
<dbReference type="Gene3D" id="1.10.287.130">
    <property type="match status" value="1"/>
</dbReference>
<dbReference type="InterPro" id="IPR003661">
    <property type="entry name" value="HisK_dim/P_dom"/>
</dbReference>
<dbReference type="SUPFAM" id="SSF55781">
    <property type="entry name" value="GAF domain-like"/>
    <property type="match status" value="1"/>
</dbReference>
<evidence type="ECO:0000259" key="18">
    <source>
        <dbReference type="PROSITE" id="PS50113"/>
    </source>
</evidence>
<dbReference type="Proteomes" id="UP000718593">
    <property type="component" value="Unassembled WGS sequence"/>
</dbReference>
<dbReference type="InterPro" id="IPR011006">
    <property type="entry name" value="CheY-like_superfamily"/>
</dbReference>
<dbReference type="FunFam" id="1.10.287.130:FF:000002">
    <property type="entry name" value="Two-component osmosensing histidine kinase"/>
    <property type="match status" value="1"/>
</dbReference>
<dbReference type="GO" id="GO:0006355">
    <property type="term" value="P:regulation of DNA-templated transcription"/>
    <property type="evidence" value="ECO:0007669"/>
    <property type="project" value="InterPro"/>
</dbReference>
<organism evidence="19 20">
    <name type="scientific">Dechloromonas agitata</name>
    <dbReference type="NCBI Taxonomy" id="73030"/>
    <lineage>
        <taxon>Bacteria</taxon>
        <taxon>Pseudomonadati</taxon>
        <taxon>Pseudomonadota</taxon>
        <taxon>Betaproteobacteria</taxon>
        <taxon>Rhodocyclales</taxon>
        <taxon>Azonexaceae</taxon>
        <taxon>Dechloromonas</taxon>
    </lineage>
</organism>
<dbReference type="Gene3D" id="3.40.50.2300">
    <property type="match status" value="1"/>
</dbReference>
<dbReference type="InterPro" id="IPR004358">
    <property type="entry name" value="Sig_transdc_His_kin-like_C"/>
</dbReference>
<dbReference type="Gene3D" id="3.30.450.40">
    <property type="match status" value="1"/>
</dbReference>
<keyword evidence="3 13" id="KW-0597">Phosphoprotein</keyword>
<dbReference type="PANTHER" id="PTHR45339">
    <property type="entry name" value="HYBRID SIGNAL TRANSDUCTION HISTIDINE KINASE J"/>
    <property type="match status" value="1"/>
</dbReference>
<dbReference type="GO" id="GO:0005524">
    <property type="term" value="F:ATP binding"/>
    <property type="evidence" value="ECO:0007669"/>
    <property type="project" value="UniProtKB-KW"/>
</dbReference>
<evidence type="ECO:0000256" key="8">
    <source>
        <dbReference type="ARBA" id="ARBA00023012"/>
    </source>
</evidence>
<evidence type="ECO:0000256" key="4">
    <source>
        <dbReference type="ARBA" id="ARBA00022679"/>
    </source>
</evidence>
<gene>
    <name evidence="19" type="ORF">HXL68_14975</name>
</gene>
<dbReference type="InterPro" id="IPR036890">
    <property type="entry name" value="HATPase_C_sf"/>
</dbReference>
<dbReference type="Pfam" id="PF00072">
    <property type="entry name" value="Response_reg"/>
    <property type="match status" value="1"/>
</dbReference>
<dbReference type="PROSITE" id="PS50113">
    <property type="entry name" value="PAC"/>
    <property type="match status" value="1"/>
</dbReference>
<comment type="catalytic activity">
    <reaction evidence="1">
        <text>ATP + protein L-histidine = ADP + protein N-phospho-L-histidine.</text>
        <dbReference type="EC" id="2.7.13.3"/>
    </reaction>
</comment>
<evidence type="ECO:0000256" key="6">
    <source>
        <dbReference type="ARBA" id="ARBA00022777"/>
    </source>
</evidence>
<dbReference type="InterPro" id="IPR036097">
    <property type="entry name" value="HisK_dim/P_sf"/>
</dbReference>
<feature type="domain" description="PAC" evidence="18">
    <location>
        <begin position="167"/>
        <end position="219"/>
    </location>
</feature>
<dbReference type="InterPro" id="IPR001789">
    <property type="entry name" value="Sig_transdc_resp-reg_receiver"/>
</dbReference>
<dbReference type="InterPro" id="IPR035965">
    <property type="entry name" value="PAS-like_dom_sf"/>
</dbReference>
<dbReference type="SMART" id="SM00086">
    <property type="entry name" value="PAC"/>
    <property type="match status" value="1"/>
</dbReference>
<dbReference type="InterPro" id="IPR001610">
    <property type="entry name" value="PAC"/>
</dbReference>
<dbReference type="PRINTS" id="PR00344">
    <property type="entry name" value="BCTRLSENSOR"/>
</dbReference>
<dbReference type="SMART" id="SM00388">
    <property type="entry name" value="HisKA"/>
    <property type="match status" value="1"/>
</dbReference>
<dbReference type="SMART" id="SM00091">
    <property type="entry name" value="PAS"/>
    <property type="match status" value="1"/>
</dbReference>
<evidence type="ECO:0000256" key="9">
    <source>
        <dbReference type="ARBA" id="ARBA00058004"/>
    </source>
</evidence>
<evidence type="ECO:0000259" key="17">
    <source>
        <dbReference type="PROSITE" id="PS50112"/>
    </source>
</evidence>
<dbReference type="FunFam" id="3.30.565.10:FF:000010">
    <property type="entry name" value="Sensor histidine kinase RcsC"/>
    <property type="match status" value="1"/>
</dbReference>
<evidence type="ECO:0000256" key="2">
    <source>
        <dbReference type="ARBA" id="ARBA00012438"/>
    </source>
</evidence>
<dbReference type="GO" id="GO:0000155">
    <property type="term" value="F:phosphorelay sensor kinase activity"/>
    <property type="evidence" value="ECO:0007669"/>
    <property type="project" value="InterPro"/>
</dbReference>
<dbReference type="PANTHER" id="PTHR45339:SF3">
    <property type="entry name" value="HISTIDINE KINASE"/>
    <property type="match status" value="1"/>
</dbReference>
<dbReference type="SUPFAM" id="SSF55785">
    <property type="entry name" value="PYP-like sensor domain (PAS domain)"/>
    <property type="match status" value="1"/>
</dbReference>
<dbReference type="InterPro" id="IPR003594">
    <property type="entry name" value="HATPase_dom"/>
</dbReference>
<dbReference type="AlphaFoldDB" id="A0A930BV92"/>
<evidence type="ECO:0000259" key="15">
    <source>
        <dbReference type="PROSITE" id="PS50109"/>
    </source>
</evidence>
<comment type="subunit">
    <text evidence="10">At low DSF concentrations, interacts with RpfF.</text>
</comment>
<dbReference type="SMART" id="SM00387">
    <property type="entry name" value="HATPase_c"/>
    <property type="match status" value="1"/>
</dbReference>
<dbReference type="InterPro" id="IPR013767">
    <property type="entry name" value="PAS_fold"/>
</dbReference>
<keyword evidence="5" id="KW-0547">Nucleotide-binding</keyword>
<evidence type="ECO:0000256" key="5">
    <source>
        <dbReference type="ARBA" id="ARBA00022741"/>
    </source>
</evidence>
<dbReference type="InterPro" id="IPR005467">
    <property type="entry name" value="His_kinase_dom"/>
</dbReference>
<proteinExistence type="predicted"/>
<dbReference type="SUPFAM" id="SSF47384">
    <property type="entry name" value="Homodimeric domain of signal transducing histidine kinase"/>
    <property type="match status" value="1"/>
</dbReference>
<dbReference type="CDD" id="cd00130">
    <property type="entry name" value="PAS"/>
    <property type="match status" value="1"/>
</dbReference>
<keyword evidence="8" id="KW-0902">Two-component regulatory system</keyword>
<sequence>ERVVVEDIQNHPYWASYRDLARQACLGACWSQPFKDRTGRVLGTFAIYHRQPTVPGTAEIGLIEDYASLACVAVERELTEAALQRSQALYKLIADNCRDTIWLLELPSRKFIYISPSVARMRGWTPDEVVSQPFSATMTPASLQRVDRMLAERLQRLAAGDLSARFATLEIEQPCKDGSLISSEVAATIMLDEQGRPWRILGVTRDISERKQAEAALENYRAQLERKVDERTAALSVAKEAAETASRAKSTFLANMSHELRTPMNAIMGMTDLALRRATDERQRDQLTKVVQASSHLLGVINDILDISKIEADRLVLENTVFRLGAVVDNLRPLVEGPAAEKGLHFAIDLPPDLADLALAGDPLRLGQILLNLTANAIKFTAEGRVDVAVGRLVDEADRVSLRFTIRDTGIGIAPADQVRLFNAFQQADGSTTRQYGGTGLGLAISRSLARMMGGDITVDSRPGVGSVFAFTVTLDKAAMPVSDTAAEPRWRAAEAMLRAHYAGRRILLVEDEPVNREVARELLVMAGLLVDLAEDGRQAVALVMQNAYDLILMDMLMPNMNGIDATQTIRSLPGGADVPILAMTANAFSEDRQRCLEVGMNDHISKPVEPRRLFETVLKWLSER</sequence>
<dbReference type="NCBIfam" id="TIGR00229">
    <property type="entry name" value="sensory_box"/>
    <property type="match status" value="1"/>
</dbReference>
<dbReference type="EC" id="2.7.13.3" evidence="2"/>
<feature type="non-terminal residue" evidence="19">
    <location>
        <position position="1"/>
    </location>
</feature>
<feature type="domain" description="PAS" evidence="17">
    <location>
        <begin position="86"/>
        <end position="157"/>
    </location>
</feature>
<dbReference type="PROSITE" id="PS50112">
    <property type="entry name" value="PAS"/>
    <property type="match status" value="1"/>
</dbReference>
<evidence type="ECO:0000256" key="10">
    <source>
        <dbReference type="ARBA" id="ARBA00064003"/>
    </source>
</evidence>
<keyword evidence="4" id="KW-0808">Transferase</keyword>
<protein>
    <recommendedName>
        <fullName evidence="11">Sensory/regulatory protein RpfC</fullName>
        <ecNumber evidence="2">2.7.13.3</ecNumber>
    </recommendedName>
    <alternativeName>
        <fullName evidence="12">Virulence sensor protein BvgS</fullName>
    </alternativeName>
</protein>
<dbReference type="InterPro" id="IPR000700">
    <property type="entry name" value="PAS-assoc_C"/>
</dbReference>
<evidence type="ECO:0000256" key="7">
    <source>
        <dbReference type="ARBA" id="ARBA00022840"/>
    </source>
</evidence>
<feature type="modified residue" description="4-aspartylphosphate" evidence="13">
    <location>
        <position position="555"/>
    </location>
</feature>